<evidence type="ECO:0000256" key="1">
    <source>
        <dbReference type="SAM" id="MobiDB-lite"/>
    </source>
</evidence>
<feature type="non-terminal residue" evidence="2">
    <location>
        <position position="899"/>
    </location>
</feature>
<feature type="compositionally biased region" description="Basic and acidic residues" evidence="1">
    <location>
        <begin position="229"/>
        <end position="242"/>
    </location>
</feature>
<proteinExistence type="predicted"/>
<feature type="region of interest" description="Disordered" evidence="1">
    <location>
        <begin position="229"/>
        <end position="285"/>
    </location>
</feature>
<feature type="region of interest" description="Disordered" evidence="1">
    <location>
        <begin position="574"/>
        <end position="680"/>
    </location>
</feature>
<feature type="compositionally biased region" description="Polar residues" evidence="1">
    <location>
        <begin position="243"/>
        <end position="252"/>
    </location>
</feature>
<protein>
    <submittedName>
        <fullName evidence="2">Der protein</fullName>
    </submittedName>
</protein>
<evidence type="ECO:0000313" key="2">
    <source>
        <dbReference type="EMBL" id="CAE7386490.1"/>
    </source>
</evidence>
<keyword evidence="3" id="KW-1185">Reference proteome</keyword>
<dbReference type="AlphaFoldDB" id="A0A812QJR4"/>
<accession>A0A812QJR4</accession>
<dbReference type="Proteomes" id="UP000601435">
    <property type="component" value="Unassembled WGS sequence"/>
</dbReference>
<sequence>KHVGCRLLQPHLTWKYEFLRCFLGALGEESLDSLHEEIRVVGNMRHDHGSWAVRTSKDMSRILRHEATTCLGNYMEASLEELQRMRLKPFEWEPRKFFAIVCANSKGRFNLWVSPKALVFNRFFDWDFEIGIGAIQGHSRMPGLVLGFTRAGWRTGRMAIHFVYAGGEESPGLGTHIKYGSYIFYAKLDYVHFWEHGHELYLTDNGVVGVVLAYQDVAPMYLTFHYRPPHEKDPGGLRHEARQNTAGVGPTSSKEEAKGPFQKLIREHELEEEKKRQGTETEGSTRYAYQAGDTVHGKVDARRLQKEEELNEVLLKEGQKMCSTLKLTSWHALSHDKSGICGGEYNWATWMQHPLSGYSLHFFYKAFEFGKLTGNYLVEFRDKPKVYTGGYTSPFEIISVEFQGESDIRERKPKPEEPGYAEKLEAHHAYLKEWEVYREIQYVREDFSTLISVVTEAYGPDFFTYIQRNAQNTEVRRKYLVKTPEGYGLYDSTLQQPFNGPYILACLEKVFMQNAEEKDLKSKFARKAKKDLMAYLELKEKREAELEELYTRPYEDIAVEEFLEKPPVPQVEEVVDPEQDAPMDTSDVAAGSADLPPGKMAGSAKTETPDVPMETDAPESSPPGEESGVKVEPTESSLPGEASVTKDEHMGDNDESMAPESSSSEEAPMPDISPEKDAEGPILYDQGIWGKCENVVDPEAFKRAVKEAETQNESAFNNMENAKEKYGLEDADEYQDFLSTLAQIEKTSPMRLLADQVESYGYSGLYHTGIRDEAYDPISSFKVQHMNWRAVREPHPAQKFSLSEKDLFSQLCRMTPIYQRRPDRLDVIFRTGDVRSTLDDKLMERASSSQAAAMEAYDALLEKVKELHNDGRAATREELLNAMLHYFLGVGVDEEDIGD</sequence>
<dbReference type="EMBL" id="CAJNJA010016717">
    <property type="protein sequence ID" value="CAE7386490.1"/>
    <property type="molecule type" value="Genomic_DNA"/>
</dbReference>
<gene>
    <name evidence="2" type="primary">der</name>
    <name evidence="2" type="ORF">SNEC2469_LOCUS10477</name>
</gene>
<name>A0A812QJR4_9DINO</name>
<dbReference type="OrthoDB" id="409090at2759"/>
<feature type="compositionally biased region" description="Low complexity" evidence="1">
    <location>
        <begin position="656"/>
        <end position="670"/>
    </location>
</feature>
<organism evidence="2 3">
    <name type="scientific">Symbiodinium necroappetens</name>
    <dbReference type="NCBI Taxonomy" id="1628268"/>
    <lineage>
        <taxon>Eukaryota</taxon>
        <taxon>Sar</taxon>
        <taxon>Alveolata</taxon>
        <taxon>Dinophyceae</taxon>
        <taxon>Suessiales</taxon>
        <taxon>Symbiodiniaceae</taxon>
        <taxon>Symbiodinium</taxon>
    </lineage>
</organism>
<feature type="compositionally biased region" description="Basic and acidic residues" evidence="1">
    <location>
        <begin position="253"/>
        <end position="279"/>
    </location>
</feature>
<reference evidence="2" key="1">
    <citation type="submission" date="2021-02" db="EMBL/GenBank/DDBJ databases">
        <authorList>
            <person name="Dougan E. K."/>
            <person name="Rhodes N."/>
            <person name="Thang M."/>
            <person name="Chan C."/>
        </authorList>
    </citation>
    <scope>NUCLEOTIDE SEQUENCE</scope>
</reference>
<comment type="caution">
    <text evidence="2">The sequence shown here is derived from an EMBL/GenBank/DDBJ whole genome shotgun (WGS) entry which is preliminary data.</text>
</comment>
<feature type="non-terminal residue" evidence="2">
    <location>
        <position position="1"/>
    </location>
</feature>
<evidence type="ECO:0000313" key="3">
    <source>
        <dbReference type="Proteomes" id="UP000601435"/>
    </source>
</evidence>